<feature type="chain" id="PRO_5038558443" evidence="2">
    <location>
        <begin position="22"/>
        <end position="246"/>
    </location>
</feature>
<reference evidence="4" key="1">
    <citation type="journal article" date="2021" name="PeerJ">
        <title>Extensive microbial diversity within the chicken gut microbiome revealed by metagenomics and culture.</title>
        <authorList>
            <person name="Gilroy R."/>
            <person name="Ravi A."/>
            <person name="Getino M."/>
            <person name="Pursley I."/>
            <person name="Horton D.L."/>
            <person name="Alikhan N.F."/>
            <person name="Baker D."/>
            <person name="Gharbi K."/>
            <person name="Hall N."/>
            <person name="Watson M."/>
            <person name="Adriaenssens E.M."/>
            <person name="Foster-Nyarko E."/>
            <person name="Jarju S."/>
            <person name="Secka A."/>
            <person name="Antonio M."/>
            <person name="Oren A."/>
            <person name="Chaudhuri R.R."/>
            <person name="La Ragione R."/>
            <person name="Hildebrand F."/>
            <person name="Pallen M.J."/>
        </authorList>
    </citation>
    <scope>NUCLEOTIDE SEQUENCE</scope>
    <source>
        <strain evidence="4">ChiSxjej5B17-1746</strain>
    </source>
</reference>
<evidence type="ECO:0000313" key="5">
    <source>
        <dbReference type="Proteomes" id="UP000824264"/>
    </source>
</evidence>
<dbReference type="AlphaFoldDB" id="A0A9D1QY96"/>
<organism evidence="4 5">
    <name type="scientific">Candidatus Bilophila faecipullorum</name>
    <dbReference type="NCBI Taxonomy" id="2838482"/>
    <lineage>
        <taxon>Bacteria</taxon>
        <taxon>Pseudomonadati</taxon>
        <taxon>Thermodesulfobacteriota</taxon>
        <taxon>Desulfovibrionia</taxon>
        <taxon>Desulfovibrionales</taxon>
        <taxon>Desulfovibrionaceae</taxon>
        <taxon>Bilophila</taxon>
    </lineage>
</organism>
<comment type="caution">
    <text evidence="4">The sequence shown here is derived from an EMBL/GenBank/DDBJ whole genome shotgun (WGS) entry which is preliminary data.</text>
</comment>
<feature type="domain" description="Solute-binding protein family 3/N-terminal" evidence="3">
    <location>
        <begin position="25"/>
        <end position="246"/>
    </location>
</feature>
<gene>
    <name evidence="4" type="ORF">H9874_01745</name>
</gene>
<evidence type="ECO:0000259" key="3">
    <source>
        <dbReference type="SMART" id="SM00062"/>
    </source>
</evidence>
<dbReference type="Gene3D" id="3.40.190.10">
    <property type="entry name" value="Periplasmic binding protein-like II"/>
    <property type="match status" value="2"/>
</dbReference>
<proteinExistence type="predicted"/>
<evidence type="ECO:0000256" key="2">
    <source>
        <dbReference type="SAM" id="SignalP"/>
    </source>
</evidence>
<evidence type="ECO:0000256" key="1">
    <source>
        <dbReference type="ARBA" id="ARBA00022729"/>
    </source>
</evidence>
<keyword evidence="1 2" id="KW-0732">Signal</keyword>
<dbReference type="CDD" id="cd13624">
    <property type="entry name" value="PBP2_Arg_Lys_His"/>
    <property type="match status" value="1"/>
</dbReference>
<dbReference type="Proteomes" id="UP000824264">
    <property type="component" value="Unassembled WGS sequence"/>
</dbReference>
<feature type="signal peptide" evidence="2">
    <location>
        <begin position="1"/>
        <end position="21"/>
    </location>
</feature>
<dbReference type="Pfam" id="PF00497">
    <property type="entry name" value="SBP_bac_3"/>
    <property type="match status" value="1"/>
</dbReference>
<dbReference type="EMBL" id="DXGI01000067">
    <property type="protein sequence ID" value="HIW77854.1"/>
    <property type="molecule type" value="Genomic_DNA"/>
</dbReference>
<name>A0A9D1QY96_9BACT</name>
<accession>A0A9D1QY96</accession>
<dbReference type="SUPFAM" id="SSF53850">
    <property type="entry name" value="Periplasmic binding protein-like II"/>
    <property type="match status" value="1"/>
</dbReference>
<dbReference type="PANTHER" id="PTHR35936:SF17">
    <property type="entry name" value="ARGININE-BINDING EXTRACELLULAR PROTEIN ARTP"/>
    <property type="match status" value="1"/>
</dbReference>
<dbReference type="PANTHER" id="PTHR35936">
    <property type="entry name" value="MEMBRANE-BOUND LYTIC MUREIN TRANSGLYCOSYLASE F"/>
    <property type="match status" value="1"/>
</dbReference>
<reference evidence="4" key="2">
    <citation type="submission" date="2021-04" db="EMBL/GenBank/DDBJ databases">
        <authorList>
            <person name="Gilroy R."/>
        </authorList>
    </citation>
    <scope>NUCLEOTIDE SEQUENCE</scope>
    <source>
        <strain evidence="4">ChiSxjej5B17-1746</strain>
    </source>
</reference>
<protein>
    <submittedName>
        <fullName evidence="4">Basic amino acid ABC transporter substrate-binding protein</fullName>
    </submittedName>
</protein>
<evidence type="ECO:0000313" key="4">
    <source>
        <dbReference type="EMBL" id="HIW77854.1"/>
    </source>
</evidence>
<sequence length="246" mass="27345">MFRTLVTSLLAVLVLCGSAFAAEKTLIAASNPTWPPMEFLDENKNIVGYDRDIIAAIAEELGMKSEFRNIAWDGIFASLESGQANVIASCVTITEKRKKAYVFSEPYYEVHQAVVVAKDAAISKPEDLKGKKIGVQIGTTAIEALRKMNVDIDLRTYDEVGLVFEDMRNGRLDAVVCDDPVARYYASRKEGYKDLMKVAFLTEDVEYIGFVFSKDNAELAAQVNKGLKAIRENGKEKAIRVKWLGE</sequence>
<dbReference type="SMART" id="SM00062">
    <property type="entry name" value="PBPb"/>
    <property type="match status" value="1"/>
</dbReference>
<dbReference type="InterPro" id="IPR001638">
    <property type="entry name" value="Solute-binding_3/MltF_N"/>
</dbReference>